<proteinExistence type="predicted"/>
<reference evidence="2 3" key="1">
    <citation type="submission" date="2017-06" db="EMBL/GenBank/DDBJ databases">
        <title>Ant-infecting Ophiocordyceps genomes reveal a high diversity of potential behavioral manipulation genes and a possible major role for enterotoxins.</title>
        <authorList>
            <person name="De Bekker C."/>
            <person name="Evans H.C."/>
            <person name="Brachmann A."/>
            <person name="Hughes D.P."/>
        </authorList>
    </citation>
    <scope>NUCLEOTIDE SEQUENCE [LARGE SCALE GENOMIC DNA]</scope>
    <source>
        <strain evidence="2 3">1348a</strain>
    </source>
</reference>
<evidence type="ECO:0000313" key="2">
    <source>
        <dbReference type="EMBL" id="PHH77147.1"/>
    </source>
</evidence>
<accession>A0A2C5Z7Z8</accession>
<name>A0A2C5Z7Z8_9HYPO</name>
<sequence length="450" mass="48808">MHSTPKVLKGLVSVLSDISICAAQSGAMPFTHTREQFQVFVSAELEMEARIKPCSAPCSKPVYALETHMAPSCWAILLVFWCTLTACQPHSKVGLPWSRCVDIVCVSGTPSTCAAVWQVSPLGLELHGYIQQGYMDQVYQSVCPQQHLESDAGSLLTKAIGANARLRGLGYPTSPGTGRNGYYIVAGPRIQSRRSEIRVKGPGTVYSPRGRLVVGSNQWVSVVLMDTLHPKWLAGGVVRAFSVSARGAVRVGKIAWPLDPVKATTFEPDGEPNAGPLCVFIPPVRYWGCSAKGQRVAVPSVVPLLPTSQRPSTQPPFNSTVKGSATNLDVIPRTHGNRHYMACLDPNHPDHMGGDVFAGMEYAKNRWRTVPRNRPLDDRGSSSVPKWKAVGTISSQKEPDMGVGGDMTPMNGEKIGTRPETPMDWSANKPSTRGGYGRDSKQRPSSRAFF</sequence>
<protein>
    <submittedName>
        <fullName evidence="2">Uncharacterized protein</fullName>
    </submittedName>
</protein>
<gene>
    <name evidence="2" type="ORF">CDD82_3648</name>
</gene>
<comment type="caution">
    <text evidence="2">The sequence shown here is derived from an EMBL/GenBank/DDBJ whole genome shotgun (WGS) entry which is preliminary data.</text>
</comment>
<organism evidence="2 3">
    <name type="scientific">Ophiocordyceps australis</name>
    <dbReference type="NCBI Taxonomy" id="1399860"/>
    <lineage>
        <taxon>Eukaryota</taxon>
        <taxon>Fungi</taxon>
        <taxon>Dikarya</taxon>
        <taxon>Ascomycota</taxon>
        <taxon>Pezizomycotina</taxon>
        <taxon>Sordariomycetes</taxon>
        <taxon>Hypocreomycetidae</taxon>
        <taxon>Hypocreales</taxon>
        <taxon>Ophiocordycipitaceae</taxon>
        <taxon>Ophiocordyceps</taxon>
    </lineage>
</organism>
<dbReference type="Proteomes" id="UP000224854">
    <property type="component" value="Unassembled WGS sequence"/>
</dbReference>
<dbReference type="EMBL" id="NJEU01000282">
    <property type="protein sequence ID" value="PHH77147.1"/>
    <property type="molecule type" value="Genomic_DNA"/>
</dbReference>
<evidence type="ECO:0000256" key="1">
    <source>
        <dbReference type="SAM" id="MobiDB-lite"/>
    </source>
</evidence>
<dbReference type="AlphaFoldDB" id="A0A2C5Z7Z8"/>
<keyword evidence="3" id="KW-1185">Reference proteome</keyword>
<feature type="region of interest" description="Disordered" evidence="1">
    <location>
        <begin position="392"/>
        <end position="450"/>
    </location>
</feature>
<evidence type="ECO:0000313" key="3">
    <source>
        <dbReference type="Proteomes" id="UP000224854"/>
    </source>
</evidence>